<dbReference type="PRINTS" id="PR00368">
    <property type="entry name" value="FADPNR"/>
</dbReference>
<evidence type="ECO:0000313" key="7">
    <source>
        <dbReference type="Proteomes" id="UP000196594"/>
    </source>
</evidence>
<dbReference type="InterPro" id="IPR023753">
    <property type="entry name" value="FAD/NAD-binding_dom"/>
</dbReference>
<dbReference type="InterPro" id="IPR050097">
    <property type="entry name" value="Ferredoxin-NADP_redctase_2"/>
</dbReference>
<feature type="domain" description="FAD/NAD(P)-binding" evidence="5">
    <location>
        <begin position="178"/>
        <end position="275"/>
    </location>
</feature>
<protein>
    <submittedName>
        <fullName evidence="6">Thioredoxin reductase</fullName>
    </submittedName>
</protein>
<gene>
    <name evidence="6" type="ORF">CBM15_10590</name>
</gene>
<feature type="domain" description="FAD/NAD(P)-binding" evidence="5">
    <location>
        <begin position="5"/>
        <end position="149"/>
    </location>
</feature>
<dbReference type="InterPro" id="IPR036188">
    <property type="entry name" value="FAD/NAD-bd_sf"/>
</dbReference>
<evidence type="ECO:0000259" key="5">
    <source>
        <dbReference type="Pfam" id="PF07992"/>
    </source>
</evidence>
<evidence type="ECO:0000256" key="2">
    <source>
        <dbReference type="ARBA" id="ARBA00011738"/>
    </source>
</evidence>
<dbReference type="RefSeq" id="WP_087617473.1">
    <property type="nucleotide sequence ID" value="NZ_JAFBEY010000004.1"/>
</dbReference>
<keyword evidence="7" id="KW-1185">Reference proteome</keyword>
<evidence type="ECO:0000256" key="3">
    <source>
        <dbReference type="ARBA" id="ARBA00022630"/>
    </source>
</evidence>
<comment type="subunit">
    <text evidence="2">Homodimer.</text>
</comment>
<evidence type="ECO:0000313" key="6">
    <source>
        <dbReference type="EMBL" id="OUZ38922.1"/>
    </source>
</evidence>
<keyword evidence="4" id="KW-0560">Oxidoreductase</keyword>
<proteinExistence type="predicted"/>
<dbReference type="Pfam" id="PF07992">
    <property type="entry name" value="Pyr_redox_2"/>
    <property type="match status" value="2"/>
</dbReference>
<comment type="cofactor">
    <cofactor evidence="1">
        <name>FAD</name>
        <dbReference type="ChEBI" id="CHEBI:57692"/>
    </cofactor>
</comment>
<dbReference type="Proteomes" id="UP000196594">
    <property type="component" value="Unassembled WGS sequence"/>
</dbReference>
<organism evidence="6 7">
    <name type="scientific">Solibacillus kalamii</name>
    <dbReference type="NCBI Taxonomy" id="1748298"/>
    <lineage>
        <taxon>Bacteria</taxon>
        <taxon>Bacillati</taxon>
        <taxon>Bacillota</taxon>
        <taxon>Bacilli</taxon>
        <taxon>Bacillales</taxon>
        <taxon>Caryophanaceae</taxon>
        <taxon>Solibacillus</taxon>
    </lineage>
</organism>
<comment type="caution">
    <text evidence="6">The sequence shown here is derived from an EMBL/GenBank/DDBJ whole genome shotgun (WGS) entry which is preliminary data.</text>
</comment>
<sequence>MDVLDCIIIGGGPAGLSASLVLGRARREIVLFDDKMNRNRVTDEARGFITRDRTNPQEFREMGLQELDNYPSVSYVNATVTEIIKDTDNERFTVKASNKQEYVTEKIILATGIQEVFFIPSIRNYYGKSLFSCPYCDGWEQRDKPLVVIAEKEDHVMHLTKLIYNWSKDLVVLTNGLKLSKEAVSQLERRKIKIIEDRIKTLIGNDGYLEKIELESGETVKRSYGFVAPTYYRPNNLVEMLGCEIHENGKVITDGVGRTSEKNVYIAGETETARPSSLMISAARGNKAAVSVNVDLTEERF</sequence>
<dbReference type="SUPFAM" id="SSF51905">
    <property type="entry name" value="FAD/NAD(P)-binding domain"/>
    <property type="match status" value="1"/>
</dbReference>
<dbReference type="PRINTS" id="PR00469">
    <property type="entry name" value="PNDRDTASEII"/>
</dbReference>
<reference evidence="6 7" key="1">
    <citation type="journal article" date="2017" name="Int. J. Syst. Evol. Microbiol.">
        <title>Solibacillus kalamii sp. nov., isolated from a high-efficiency particulate arrestance filter system used in the International Space Station.</title>
        <authorList>
            <person name="Checinska Sielaff A."/>
            <person name="Kumar R.M."/>
            <person name="Pal D."/>
            <person name="Mayilraj S."/>
            <person name="Venkateswaran K."/>
        </authorList>
    </citation>
    <scope>NUCLEOTIDE SEQUENCE [LARGE SCALE GENOMIC DNA]</scope>
    <source>
        <strain evidence="6 7">ISSFR-015</strain>
    </source>
</reference>
<evidence type="ECO:0000256" key="1">
    <source>
        <dbReference type="ARBA" id="ARBA00001974"/>
    </source>
</evidence>
<dbReference type="EMBL" id="NHNT01000006">
    <property type="protein sequence ID" value="OUZ38922.1"/>
    <property type="molecule type" value="Genomic_DNA"/>
</dbReference>
<name>A0ABX3ZGU3_9BACL</name>
<dbReference type="Gene3D" id="3.50.50.60">
    <property type="entry name" value="FAD/NAD(P)-binding domain"/>
    <property type="match status" value="2"/>
</dbReference>
<evidence type="ECO:0000256" key="4">
    <source>
        <dbReference type="ARBA" id="ARBA00023002"/>
    </source>
</evidence>
<accession>A0ABX3ZGU3</accession>
<dbReference type="PANTHER" id="PTHR48105">
    <property type="entry name" value="THIOREDOXIN REDUCTASE 1-RELATED-RELATED"/>
    <property type="match status" value="1"/>
</dbReference>
<keyword evidence="3" id="KW-0285">Flavoprotein</keyword>